<name>A0A6J5S735_9CAUD</name>
<proteinExistence type="predicted"/>
<feature type="non-terminal residue" evidence="1">
    <location>
        <position position="1"/>
    </location>
</feature>
<reference evidence="1" key="1">
    <citation type="submission" date="2020-05" db="EMBL/GenBank/DDBJ databases">
        <authorList>
            <person name="Chiriac C."/>
            <person name="Salcher M."/>
            <person name="Ghai R."/>
            <person name="Kavagutti S V."/>
        </authorList>
    </citation>
    <scope>NUCLEOTIDE SEQUENCE</scope>
</reference>
<organism evidence="1">
    <name type="scientific">uncultured Caudovirales phage</name>
    <dbReference type="NCBI Taxonomy" id="2100421"/>
    <lineage>
        <taxon>Viruses</taxon>
        <taxon>Duplodnaviria</taxon>
        <taxon>Heunggongvirae</taxon>
        <taxon>Uroviricota</taxon>
        <taxon>Caudoviricetes</taxon>
        <taxon>Peduoviridae</taxon>
        <taxon>Maltschvirus</taxon>
        <taxon>Maltschvirus maltsch</taxon>
    </lineage>
</organism>
<gene>
    <name evidence="1" type="ORF">UFOVP1384_54</name>
</gene>
<protein>
    <submittedName>
        <fullName evidence="1">Uncharacterized protein</fullName>
    </submittedName>
</protein>
<sequence length="54" mass="6310">CNVKLTDVDIFNLDFATFKYIDGGIYRLIKLTDYTPEANETTKADFLRVINKEY</sequence>
<evidence type="ECO:0000313" key="1">
    <source>
        <dbReference type="EMBL" id="CAB4204341.1"/>
    </source>
</evidence>
<dbReference type="EMBL" id="LR797341">
    <property type="protein sequence ID" value="CAB4204341.1"/>
    <property type="molecule type" value="Genomic_DNA"/>
</dbReference>
<accession>A0A6J5S735</accession>